<gene>
    <name evidence="2" type="ORF">P4H66_27945</name>
</gene>
<feature type="transmembrane region" description="Helical" evidence="1">
    <location>
        <begin position="7"/>
        <end position="31"/>
    </location>
</feature>
<proteinExistence type="predicted"/>
<accession>A0ABU6GVB6</accession>
<sequence>MRTFLKTIYLLSAIGIGVGCIYSFLFFIFNLGNGLLSYDNKPAAFGVAALAVVCTVVFLLLGRLIYDSYSYIGPSIVIIVVAAILTLPVIEGGYRVMNTYKAHRAKPYVESYIRDLNASFVEKIAPLEFDDKESKAETLLYWSNNGNDIWIKLRKREGTLTFEELNKVINALPQAKYTVRVFIYYKSFKEYPNDQYSIDFAIHNNQTGTSYCNSNDYENNLCDYIRGIK</sequence>
<keyword evidence="1" id="KW-1133">Transmembrane helix</keyword>
<dbReference type="EMBL" id="JARLKZ010000026">
    <property type="protein sequence ID" value="MEC0243648.1"/>
    <property type="molecule type" value="Genomic_DNA"/>
</dbReference>
<reference evidence="2 3" key="1">
    <citation type="submission" date="2023-03" db="EMBL/GenBank/DDBJ databases">
        <title>Bacillus Genome Sequencing.</title>
        <authorList>
            <person name="Dunlap C."/>
        </authorList>
    </citation>
    <scope>NUCLEOTIDE SEQUENCE [LARGE SCALE GENOMIC DNA]</scope>
    <source>
        <strain evidence="2 3">BD-525</strain>
    </source>
</reference>
<evidence type="ECO:0000313" key="2">
    <source>
        <dbReference type="EMBL" id="MEC0243648.1"/>
    </source>
</evidence>
<keyword evidence="3" id="KW-1185">Reference proteome</keyword>
<dbReference type="Proteomes" id="UP001344632">
    <property type="component" value="Unassembled WGS sequence"/>
</dbReference>
<evidence type="ECO:0000256" key="1">
    <source>
        <dbReference type="SAM" id="Phobius"/>
    </source>
</evidence>
<feature type="transmembrane region" description="Helical" evidence="1">
    <location>
        <begin position="69"/>
        <end position="90"/>
    </location>
</feature>
<dbReference type="PROSITE" id="PS51257">
    <property type="entry name" value="PROKAR_LIPOPROTEIN"/>
    <property type="match status" value="1"/>
</dbReference>
<keyword evidence="1" id="KW-0812">Transmembrane</keyword>
<keyword evidence="1" id="KW-0472">Membrane</keyword>
<dbReference type="RefSeq" id="WP_326091376.1">
    <property type="nucleotide sequence ID" value="NZ_JARLKZ010000026.1"/>
</dbReference>
<organism evidence="2 3">
    <name type="scientific">Paenibacillus dokdonensis</name>
    <dbReference type="NCBI Taxonomy" id="2567944"/>
    <lineage>
        <taxon>Bacteria</taxon>
        <taxon>Bacillati</taxon>
        <taxon>Bacillota</taxon>
        <taxon>Bacilli</taxon>
        <taxon>Bacillales</taxon>
        <taxon>Paenibacillaceae</taxon>
        <taxon>Paenibacillus</taxon>
    </lineage>
</organism>
<comment type="caution">
    <text evidence="2">The sequence shown here is derived from an EMBL/GenBank/DDBJ whole genome shotgun (WGS) entry which is preliminary data.</text>
</comment>
<feature type="transmembrane region" description="Helical" evidence="1">
    <location>
        <begin position="43"/>
        <end position="62"/>
    </location>
</feature>
<name>A0ABU6GVB6_9BACL</name>
<protein>
    <submittedName>
        <fullName evidence="2">Uncharacterized protein</fullName>
    </submittedName>
</protein>
<evidence type="ECO:0000313" key="3">
    <source>
        <dbReference type="Proteomes" id="UP001344632"/>
    </source>
</evidence>